<comment type="caution">
    <text evidence="2">The sequence shown here is derived from an EMBL/GenBank/DDBJ whole genome shotgun (WGS) entry which is preliminary data.</text>
</comment>
<dbReference type="EMBL" id="BBNO01000004">
    <property type="protein sequence ID" value="GAO08962.1"/>
    <property type="molecule type" value="Genomic_DNA"/>
</dbReference>
<feature type="region of interest" description="Disordered" evidence="1">
    <location>
        <begin position="1"/>
        <end position="62"/>
    </location>
</feature>
<reference evidence="2 3" key="2">
    <citation type="journal article" date="2015" name="Stand. Genomic Sci.">
        <title>Draft genome sequence of marine-derived Streptomyces sp. TP-A0598, a producer of anti-MRSA antibiotic lydicamycins.</title>
        <authorList>
            <person name="Komaki H."/>
            <person name="Ichikawa N."/>
            <person name="Hosoyama A."/>
            <person name="Fujita N."/>
            <person name="Igarashi Y."/>
        </authorList>
    </citation>
    <scope>NUCLEOTIDE SEQUENCE [LARGE SCALE GENOMIC DNA]</scope>
    <source>
        <strain evidence="2 3">NBRC 110027</strain>
    </source>
</reference>
<evidence type="ECO:0000313" key="3">
    <source>
        <dbReference type="Proteomes" id="UP000048965"/>
    </source>
</evidence>
<gene>
    <name evidence="2" type="primary">mltF</name>
    <name evidence="2" type="ORF">TPA0598_04_05980</name>
</gene>
<accession>A0A0P4R8S8</accession>
<dbReference type="Proteomes" id="UP000048965">
    <property type="component" value="Unassembled WGS sequence"/>
</dbReference>
<name>A0A0P4R8S8_9ACTN</name>
<evidence type="ECO:0000313" key="2">
    <source>
        <dbReference type="EMBL" id="GAO08962.1"/>
    </source>
</evidence>
<evidence type="ECO:0000256" key="1">
    <source>
        <dbReference type="SAM" id="MobiDB-lite"/>
    </source>
</evidence>
<keyword evidence="3" id="KW-1185">Reference proteome</keyword>
<reference evidence="3" key="1">
    <citation type="submission" date="2014-09" db="EMBL/GenBank/DDBJ databases">
        <title>Whole genome shotgun sequence of Streptomyces sp. NBRC 110027.</title>
        <authorList>
            <person name="Komaki H."/>
            <person name="Ichikawa N."/>
            <person name="Katano-Makiyama Y."/>
            <person name="Hosoyama A."/>
            <person name="Hashimoto M."/>
            <person name="Uohara A."/>
            <person name="Kitahashi Y."/>
            <person name="Ohji S."/>
            <person name="Kimura A."/>
            <person name="Yamazoe A."/>
            <person name="Igarashi Y."/>
            <person name="Fujita N."/>
        </authorList>
    </citation>
    <scope>NUCLEOTIDE SEQUENCE [LARGE SCALE GENOMIC DNA]</scope>
    <source>
        <strain evidence="3">NBRC 110027</strain>
    </source>
</reference>
<proteinExistence type="predicted"/>
<organism evidence="2 3">
    <name type="scientific">Streptomyces lydicamycinicus</name>
    <dbReference type="NCBI Taxonomy" id="1546107"/>
    <lineage>
        <taxon>Bacteria</taxon>
        <taxon>Bacillati</taxon>
        <taxon>Actinomycetota</taxon>
        <taxon>Actinomycetes</taxon>
        <taxon>Kitasatosporales</taxon>
        <taxon>Streptomycetaceae</taxon>
        <taxon>Streptomyces</taxon>
    </lineage>
</organism>
<feature type="compositionally biased region" description="Polar residues" evidence="1">
    <location>
        <begin position="15"/>
        <end position="25"/>
    </location>
</feature>
<protein>
    <submittedName>
        <fullName evidence="2">Lytic murein transglycosylase</fullName>
    </submittedName>
</protein>
<sequence>MGRPLAGSRSRYPDNPQSTDSSWLSHDNRHSNGGQLSNSNQLSNQLSNGRPPANGRHGAGSR</sequence>
<feature type="compositionally biased region" description="Low complexity" evidence="1">
    <location>
        <begin position="31"/>
        <end position="49"/>
    </location>
</feature>
<dbReference type="AlphaFoldDB" id="A0A0P4R8S8"/>